<dbReference type="KEGG" id="nwl:NWFMUON74_42550"/>
<dbReference type="AlphaFoldDB" id="A0A7G1KQL0"/>
<gene>
    <name evidence="1" type="ORF">NWFMUON74_42550</name>
</gene>
<evidence type="ECO:0000313" key="2">
    <source>
        <dbReference type="Proteomes" id="UP000516173"/>
    </source>
</evidence>
<dbReference type="RefSeq" id="WP_187683547.1">
    <property type="nucleotide sequence ID" value="NZ_AP023396.1"/>
</dbReference>
<keyword evidence="2" id="KW-1185">Reference proteome</keyword>
<reference evidence="1 2" key="1">
    <citation type="submission" date="2020-08" db="EMBL/GenBank/DDBJ databases">
        <title>Genome Sequencing of Nocardia wallacei strain FMUON74 and assembly.</title>
        <authorList>
            <person name="Toyokawa M."/>
            <person name="Uesaka K."/>
        </authorList>
    </citation>
    <scope>NUCLEOTIDE SEQUENCE [LARGE SCALE GENOMIC DNA]</scope>
    <source>
        <strain evidence="1 2">FMUON74</strain>
    </source>
</reference>
<accession>A0A7G1KQL0</accession>
<evidence type="ECO:0008006" key="3">
    <source>
        <dbReference type="Google" id="ProtNLM"/>
    </source>
</evidence>
<name>A0A7G1KQL0_9NOCA</name>
<dbReference type="Proteomes" id="UP000516173">
    <property type="component" value="Chromosome"/>
</dbReference>
<dbReference type="EMBL" id="AP023396">
    <property type="protein sequence ID" value="BCK56483.1"/>
    <property type="molecule type" value="Genomic_DNA"/>
</dbReference>
<evidence type="ECO:0000313" key="1">
    <source>
        <dbReference type="EMBL" id="BCK56483.1"/>
    </source>
</evidence>
<proteinExistence type="predicted"/>
<dbReference type="GeneID" id="80348729"/>
<protein>
    <recommendedName>
        <fullName evidence="3">Gfo/Idh/MocA-like oxidoreductase N-terminal domain-containing protein</fullName>
    </recommendedName>
</protein>
<sequence length="106" mass="11650">MSTVPVALGWVHPESPALEWDMAQVRRLAQRLGYVLVWAPECSRLPLADQVRAVGAEVVIAPHPEHFDVRTLNAVMGVADIETVCPRLSFARWASSPHSGGPIFRV</sequence>
<organism evidence="1 2">
    <name type="scientific">Nocardia wallacei</name>
    <dbReference type="NCBI Taxonomy" id="480035"/>
    <lineage>
        <taxon>Bacteria</taxon>
        <taxon>Bacillati</taxon>
        <taxon>Actinomycetota</taxon>
        <taxon>Actinomycetes</taxon>
        <taxon>Mycobacteriales</taxon>
        <taxon>Nocardiaceae</taxon>
        <taxon>Nocardia</taxon>
    </lineage>
</organism>